<name>A0A0C3FD35_PILCF</name>
<organism evidence="1 2">
    <name type="scientific">Piloderma croceum (strain F 1598)</name>
    <dbReference type="NCBI Taxonomy" id="765440"/>
    <lineage>
        <taxon>Eukaryota</taxon>
        <taxon>Fungi</taxon>
        <taxon>Dikarya</taxon>
        <taxon>Basidiomycota</taxon>
        <taxon>Agaricomycotina</taxon>
        <taxon>Agaricomycetes</taxon>
        <taxon>Agaricomycetidae</taxon>
        <taxon>Atheliales</taxon>
        <taxon>Atheliaceae</taxon>
        <taxon>Piloderma</taxon>
    </lineage>
</organism>
<gene>
    <name evidence="1" type="ORF">PILCRDRAFT_614813</name>
</gene>
<dbReference type="InParanoid" id="A0A0C3FD35"/>
<evidence type="ECO:0000313" key="1">
    <source>
        <dbReference type="EMBL" id="KIM77604.1"/>
    </source>
</evidence>
<reference evidence="2" key="2">
    <citation type="submission" date="2015-01" db="EMBL/GenBank/DDBJ databases">
        <title>Evolutionary Origins and Diversification of the Mycorrhizal Mutualists.</title>
        <authorList>
            <consortium name="DOE Joint Genome Institute"/>
            <consortium name="Mycorrhizal Genomics Consortium"/>
            <person name="Kohler A."/>
            <person name="Kuo A."/>
            <person name="Nagy L.G."/>
            <person name="Floudas D."/>
            <person name="Copeland A."/>
            <person name="Barry K.W."/>
            <person name="Cichocki N."/>
            <person name="Veneault-Fourrey C."/>
            <person name="LaButti K."/>
            <person name="Lindquist E.A."/>
            <person name="Lipzen A."/>
            <person name="Lundell T."/>
            <person name="Morin E."/>
            <person name="Murat C."/>
            <person name="Riley R."/>
            <person name="Ohm R."/>
            <person name="Sun H."/>
            <person name="Tunlid A."/>
            <person name="Henrissat B."/>
            <person name="Grigoriev I.V."/>
            <person name="Hibbett D.S."/>
            <person name="Martin F."/>
        </authorList>
    </citation>
    <scope>NUCLEOTIDE SEQUENCE [LARGE SCALE GENOMIC DNA]</scope>
    <source>
        <strain evidence="2">F 1598</strain>
    </source>
</reference>
<dbReference type="HOGENOM" id="CLU_1759507_0_0_1"/>
<reference evidence="1 2" key="1">
    <citation type="submission" date="2014-04" db="EMBL/GenBank/DDBJ databases">
        <authorList>
            <consortium name="DOE Joint Genome Institute"/>
            <person name="Kuo A."/>
            <person name="Tarkka M."/>
            <person name="Buscot F."/>
            <person name="Kohler A."/>
            <person name="Nagy L.G."/>
            <person name="Floudas D."/>
            <person name="Copeland A."/>
            <person name="Barry K.W."/>
            <person name="Cichocki N."/>
            <person name="Veneault-Fourrey C."/>
            <person name="LaButti K."/>
            <person name="Lindquist E.A."/>
            <person name="Lipzen A."/>
            <person name="Lundell T."/>
            <person name="Morin E."/>
            <person name="Murat C."/>
            <person name="Sun H."/>
            <person name="Tunlid A."/>
            <person name="Henrissat B."/>
            <person name="Grigoriev I.V."/>
            <person name="Hibbett D.S."/>
            <person name="Martin F."/>
            <person name="Nordberg H.P."/>
            <person name="Cantor M.N."/>
            <person name="Hua S.X."/>
        </authorList>
    </citation>
    <scope>NUCLEOTIDE SEQUENCE [LARGE SCALE GENOMIC DNA]</scope>
    <source>
        <strain evidence="1 2">F 1598</strain>
    </source>
</reference>
<dbReference type="AlphaFoldDB" id="A0A0C3FD35"/>
<proteinExistence type="predicted"/>
<evidence type="ECO:0000313" key="2">
    <source>
        <dbReference type="Proteomes" id="UP000054166"/>
    </source>
</evidence>
<sequence length="148" mass="15923">MTTGILHFLDFSRGHNALKPAKTSYHVVVFLSVPSGHISKMNQIRVPMLLCSLEGRGGGMYGATGDGEGIEKLWARSTSSFVCHGAVPTMWNCGVVPGACQGVATGLNKPLHRSANWPFHHEDGFDWSNSQTHSVSLKGHVLGVVSRI</sequence>
<protein>
    <submittedName>
        <fullName evidence="1">Uncharacterized protein</fullName>
    </submittedName>
</protein>
<dbReference type="EMBL" id="KN833023">
    <property type="protein sequence ID" value="KIM77604.1"/>
    <property type="molecule type" value="Genomic_DNA"/>
</dbReference>
<keyword evidence="2" id="KW-1185">Reference proteome</keyword>
<accession>A0A0C3FD35</accession>
<dbReference type="Proteomes" id="UP000054166">
    <property type="component" value="Unassembled WGS sequence"/>
</dbReference>